<evidence type="ECO:0000256" key="5">
    <source>
        <dbReference type="SAM" id="Phobius"/>
    </source>
</evidence>
<gene>
    <name evidence="6" type="ORF">FCM35_KLT22438</name>
</gene>
<dbReference type="SUPFAM" id="SSF48264">
    <property type="entry name" value="Cytochrome P450"/>
    <property type="match status" value="1"/>
</dbReference>
<dbReference type="PANTHER" id="PTHR47947:SF3">
    <property type="entry name" value="CYTOCHROME P450 81D1-LIKE"/>
    <property type="match status" value="1"/>
</dbReference>
<keyword evidence="7" id="KW-1185">Reference proteome</keyword>
<dbReference type="InterPro" id="IPR002401">
    <property type="entry name" value="Cyt_P450_E_grp-I"/>
</dbReference>
<keyword evidence="5" id="KW-0472">Membrane</keyword>
<keyword evidence="1" id="KW-0349">Heme</keyword>
<keyword evidence="5" id="KW-0812">Transmembrane</keyword>
<evidence type="ECO:0000256" key="1">
    <source>
        <dbReference type="ARBA" id="ARBA00022617"/>
    </source>
</evidence>
<keyword evidence="4" id="KW-0408">Iron</keyword>
<name>A0A833QBP0_9POAL</name>
<proteinExistence type="predicted"/>
<dbReference type="Proteomes" id="UP000623129">
    <property type="component" value="Unassembled WGS sequence"/>
</dbReference>
<dbReference type="PANTHER" id="PTHR47947">
    <property type="entry name" value="CYTOCHROME P450 82C3-RELATED"/>
    <property type="match status" value="1"/>
</dbReference>
<dbReference type="InterPro" id="IPR001128">
    <property type="entry name" value="Cyt_P450"/>
</dbReference>
<keyword evidence="5" id="KW-1133">Transmembrane helix</keyword>
<dbReference type="EMBL" id="SWLB01000182">
    <property type="protein sequence ID" value="KAF3319953.1"/>
    <property type="molecule type" value="Genomic_DNA"/>
</dbReference>
<dbReference type="InterPro" id="IPR036396">
    <property type="entry name" value="Cyt_P450_sf"/>
</dbReference>
<dbReference type="GO" id="GO:0016705">
    <property type="term" value="F:oxidoreductase activity, acting on paired donors, with incorporation or reduction of molecular oxygen"/>
    <property type="evidence" value="ECO:0007669"/>
    <property type="project" value="InterPro"/>
</dbReference>
<evidence type="ECO:0000256" key="3">
    <source>
        <dbReference type="ARBA" id="ARBA00023002"/>
    </source>
</evidence>
<keyword evidence="2" id="KW-0479">Metal-binding</keyword>
<accession>A0A833QBP0</accession>
<dbReference type="GO" id="GO:0004497">
    <property type="term" value="F:monooxygenase activity"/>
    <property type="evidence" value="ECO:0007669"/>
    <property type="project" value="InterPro"/>
</dbReference>
<feature type="transmembrane region" description="Helical" evidence="5">
    <location>
        <begin position="6"/>
        <end position="26"/>
    </location>
</feature>
<dbReference type="Pfam" id="PF00067">
    <property type="entry name" value="p450"/>
    <property type="match status" value="1"/>
</dbReference>
<evidence type="ECO:0000313" key="7">
    <source>
        <dbReference type="Proteomes" id="UP000623129"/>
    </source>
</evidence>
<organism evidence="6 7">
    <name type="scientific">Carex littledalei</name>
    <dbReference type="NCBI Taxonomy" id="544730"/>
    <lineage>
        <taxon>Eukaryota</taxon>
        <taxon>Viridiplantae</taxon>
        <taxon>Streptophyta</taxon>
        <taxon>Embryophyta</taxon>
        <taxon>Tracheophyta</taxon>
        <taxon>Spermatophyta</taxon>
        <taxon>Magnoliopsida</taxon>
        <taxon>Liliopsida</taxon>
        <taxon>Poales</taxon>
        <taxon>Cyperaceae</taxon>
        <taxon>Cyperoideae</taxon>
        <taxon>Cariceae</taxon>
        <taxon>Carex</taxon>
        <taxon>Carex subgen. Euthyceras</taxon>
    </lineage>
</organism>
<evidence type="ECO:0000256" key="2">
    <source>
        <dbReference type="ARBA" id="ARBA00022723"/>
    </source>
</evidence>
<dbReference type="InterPro" id="IPR050651">
    <property type="entry name" value="Plant_Cytochrome_P450_Monoox"/>
</dbReference>
<reference evidence="6" key="1">
    <citation type="submission" date="2020-01" db="EMBL/GenBank/DDBJ databases">
        <title>Genome sequence of Kobresia littledalei, the first chromosome-level genome in the family Cyperaceae.</title>
        <authorList>
            <person name="Qu G."/>
        </authorList>
    </citation>
    <scope>NUCLEOTIDE SEQUENCE</scope>
    <source>
        <strain evidence="6">C.B.Clarke</strain>
        <tissue evidence="6">Leaf</tissue>
    </source>
</reference>
<keyword evidence="3" id="KW-0560">Oxidoreductase</keyword>
<dbReference type="Gene3D" id="1.10.630.10">
    <property type="entry name" value="Cytochrome P450"/>
    <property type="match status" value="1"/>
</dbReference>
<dbReference type="AlphaFoldDB" id="A0A833QBP0"/>
<sequence>MPSLDLVLQSILLSTAILVFVILSYYTNKLRKLPPSPPALPFIGHLYLFKKPLHHALARISQRYGPITFLHFGSWPILVISSPSLAEECLTTHDLAFANRPLLISDRLISGDGEVVEIGRANYGPYWRSVRKIATGELLSPQKIHASTDVRAREIDSMARQLFKSWKTCCFGSNGLNGVKLELKTCIFQLSLNVMMTMIAGKRFYEDNIKDMEDTKLFREALEEQLALGGASNIEDYLPAVLRWVDLNGAIRKKMHAVIKAADRDGPKPLLLFHEIQN</sequence>
<dbReference type="GO" id="GO:0005506">
    <property type="term" value="F:iron ion binding"/>
    <property type="evidence" value="ECO:0007669"/>
    <property type="project" value="InterPro"/>
</dbReference>
<dbReference type="OrthoDB" id="1055148at2759"/>
<protein>
    <submittedName>
        <fullName evidence="6">Cytochrome P450 81E8-like protein</fullName>
    </submittedName>
</protein>
<evidence type="ECO:0000256" key="4">
    <source>
        <dbReference type="ARBA" id="ARBA00023004"/>
    </source>
</evidence>
<comment type="caution">
    <text evidence="6">The sequence shown here is derived from an EMBL/GenBank/DDBJ whole genome shotgun (WGS) entry which is preliminary data.</text>
</comment>
<dbReference type="GO" id="GO:0020037">
    <property type="term" value="F:heme binding"/>
    <property type="evidence" value="ECO:0007669"/>
    <property type="project" value="InterPro"/>
</dbReference>
<evidence type="ECO:0000313" key="6">
    <source>
        <dbReference type="EMBL" id="KAF3319953.1"/>
    </source>
</evidence>
<dbReference type="PRINTS" id="PR00463">
    <property type="entry name" value="EP450I"/>
</dbReference>